<dbReference type="AlphaFoldDB" id="A0A133VPN2"/>
<dbReference type="Pfam" id="PF12680">
    <property type="entry name" value="SnoaL_2"/>
    <property type="match status" value="1"/>
</dbReference>
<comment type="caution">
    <text evidence="2">The sequence shown here is derived from an EMBL/GenBank/DDBJ whole genome shotgun (WGS) entry which is preliminary data.</text>
</comment>
<dbReference type="Proteomes" id="UP000070175">
    <property type="component" value="Unassembled WGS sequence"/>
</dbReference>
<evidence type="ECO:0000313" key="3">
    <source>
        <dbReference type="Proteomes" id="UP000070175"/>
    </source>
</evidence>
<dbReference type="Gene3D" id="3.10.450.50">
    <property type="match status" value="1"/>
</dbReference>
<protein>
    <recommendedName>
        <fullName evidence="1">SnoaL-like domain-containing protein</fullName>
    </recommendedName>
</protein>
<dbReference type="InterPro" id="IPR037401">
    <property type="entry name" value="SnoaL-like"/>
</dbReference>
<dbReference type="InterPro" id="IPR032710">
    <property type="entry name" value="NTF2-like_dom_sf"/>
</dbReference>
<dbReference type="EMBL" id="LHYJ01000016">
    <property type="protein sequence ID" value="KXB08405.1"/>
    <property type="molecule type" value="Genomic_DNA"/>
</dbReference>
<sequence>MNIKETISQYLEALESGDLDQIKTLFSKYAVVHSPLNGKVEARKFYQNLFDKTKESKINLLNIFESESNTDTGAGHFLYEWRLKDGKKACFECVDIFRFSADGEIKELRIIYDTSEMFE</sequence>
<evidence type="ECO:0000259" key="1">
    <source>
        <dbReference type="Pfam" id="PF12680"/>
    </source>
</evidence>
<accession>A0A133VPN2</accession>
<keyword evidence="3" id="KW-1185">Reference proteome</keyword>
<reference evidence="2 3" key="1">
    <citation type="journal article" date="2016" name="Sci. Rep.">
        <title>Metabolic traits of an uncultured archaeal lineage -MSBL1- from brine pools of the Red Sea.</title>
        <authorList>
            <person name="Mwirichia R."/>
            <person name="Alam I."/>
            <person name="Rashid M."/>
            <person name="Vinu M."/>
            <person name="Ba-Alawi W."/>
            <person name="Anthony Kamau A."/>
            <person name="Kamanda Ngugi D."/>
            <person name="Goker M."/>
            <person name="Klenk H.P."/>
            <person name="Bajic V."/>
            <person name="Stingl U."/>
        </authorList>
    </citation>
    <scope>NUCLEOTIDE SEQUENCE [LARGE SCALE GENOMIC DNA]</scope>
    <source>
        <strain evidence="2">SCGC-AAA382N08</strain>
    </source>
</reference>
<proteinExistence type="predicted"/>
<evidence type="ECO:0000313" key="2">
    <source>
        <dbReference type="EMBL" id="KXB08405.1"/>
    </source>
</evidence>
<gene>
    <name evidence="2" type="ORF">AKJ56_01430</name>
</gene>
<dbReference type="SUPFAM" id="SSF54427">
    <property type="entry name" value="NTF2-like"/>
    <property type="match status" value="1"/>
</dbReference>
<name>A0A133VPN2_9EURY</name>
<organism evidence="2 3">
    <name type="scientific">candidate division MSBL1 archaeon SCGC-AAA382N08</name>
    <dbReference type="NCBI Taxonomy" id="1698285"/>
    <lineage>
        <taxon>Archaea</taxon>
        <taxon>Methanobacteriati</taxon>
        <taxon>Methanobacteriota</taxon>
        <taxon>candidate division MSBL1</taxon>
    </lineage>
</organism>
<feature type="domain" description="SnoaL-like" evidence="1">
    <location>
        <begin position="8"/>
        <end position="107"/>
    </location>
</feature>